<reference evidence="3 4" key="1">
    <citation type="submission" date="2017-07" db="EMBL/GenBank/DDBJ databases">
        <authorList>
            <person name="Sun Z.S."/>
            <person name="Albrecht U."/>
            <person name="Echele G."/>
            <person name="Lee C.C."/>
        </authorList>
    </citation>
    <scope>NUCLEOTIDE SEQUENCE [LARGE SCALE GENOMIC DNA]</scope>
    <source>
        <strain evidence="3 4">AR3</strain>
    </source>
</reference>
<dbReference type="Gene3D" id="3.30.565.10">
    <property type="entry name" value="Histidine kinase-like ATPase, C-terminal domain"/>
    <property type="match status" value="1"/>
</dbReference>
<name>A0A239RF05_STREI</name>
<proteinExistence type="predicted"/>
<evidence type="ECO:0000313" key="4">
    <source>
        <dbReference type="Proteomes" id="UP000214649"/>
    </source>
</evidence>
<keyword evidence="1" id="KW-0812">Transmembrane</keyword>
<dbReference type="Proteomes" id="UP000214649">
    <property type="component" value="Unassembled WGS sequence"/>
</dbReference>
<feature type="transmembrane region" description="Helical" evidence="1">
    <location>
        <begin position="91"/>
        <end position="110"/>
    </location>
</feature>
<feature type="transmembrane region" description="Helical" evidence="1">
    <location>
        <begin position="180"/>
        <end position="199"/>
    </location>
</feature>
<dbReference type="EMBL" id="FZRA01000005">
    <property type="protein sequence ID" value="SNU09006.1"/>
    <property type="molecule type" value="Genomic_DNA"/>
</dbReference>
<dbReference type="PANTHER" id="PTHR40448:SF1">
    <property type="entry name" value="TWO-COMPONENT SENSOR HISTIDINE KINASE"/>
    <property type="match status" value="1"/>
</dbReference>
<organism evidence="3 4">
    <name type="scientific">Streptococcus equinus</name>
    <name type="common">Streptococcus bovis</name>
    <dbReference type="NCBI Taxonomy" id="1335"/>
    <lineage>
        <taxon>Bacteria</taxon>
        <taxon>Bacillati</taxon>
        <taxon>Bacillota</taxon>
        <taxon>Bacilli</taxon>
        <taxon>Lactobacillales</taxon>
        <taxon>Streptococcaceae</taxon>
        <taxon>Streptococcus</taxon>
    </lineage>
</organism>
<dbReference type="Pfam" id="PF14501">
    <property type="entry name" value="HATPase_c_5"/>
    <property type="match status" value="1"/>
</dbReference>
<dbReference type="GO" id="GO:0042802">
    <property type="term" value="F:identical protein binding"/>
    <property type="evidence" value="ECO:0007669"/>
    <property type="project" value="TreeGrafter"/>
</dbReference>
<dbReference type="PANTHER" id="PTHR40448">
    <property type="entry name" value="TWO-COMPONENT SENSOR HISTIDINE KINASE"/>
    <property type="match status" value="1"/>
</dbReference>
<keyword evidence="3" id="KW-0418">Kinase</keyword>
<dbReference type="GO" id="GO:0016301">
    <property type="term" value="F:kinase activity"/>
    <property type="evidence" value="ECO:0007669"/>
    <property type="project" value="UniProtKB-KW"/>
</dbReference>
<feature type="domain" description="Sensor histidine kinase NatK-like C-terminal" evidence="2">
    <location>
        <begin position="313"/>
        <end position="415"/>
    </location>
</feature>
<sequence length="420" mass="49115">MSSMMTLVELLSLFIFQSFVICLYLKQFFVLSISYPKFYFAIFFIYLVGRMSITLNQVNVISFKYLSLFLTLFIIVHFLTGSLFKKLFHYFFLLFFLVIQEKILALIFRYTVSNQLLFFFIFHLLISLIFLCVILGLRQFKINNLTGLNKVEYIILTITPIISILLSLENFKLSFIQGLLFYSSLFIINIIILVLYNYLSEKSQELSESQLSLKTSNFAAELLEQEEKVATLRHDLKNIISSLAFYADKQDYQNIKKITRDILNQDFLKRKITGCLPIDAVLNQKIDEMKRKNIIYDLDLQVPYNLDLTSFAVDICAIFGNILDNAMEEVCRNHLDEPIKIILRFKNEKLVIKVTNPVKNTNLKINYDYMPSSKKAGRYGVGIKSINQRVSKLNGFFNIQLNRERKLFQAMVVIPIRNIR</sequence>
<dbReference type="InterPro" id="IPR036890">
    <property type="entry name" value="HATPase_C_sf"/>
</dbReference>
<evidence type="ECO:0000259" key="2">
    <source>
        <dbReference type="Pfam" id="PF14501"/>
    </source>
</evidence>
<protein>
    <submittedName>
        <fullName evidence="3">Sensor histidine kinase YesM</fullName>
    </submittedName>
</protein>
<keyword evidence="1" id="KW-1133">Transmembrane helix</keyword>
<accession>A0A239RF05</accession>
<keyword evidence="1" id="KW-0472">Membrane</keyword>
<dbReference type="SUPFAM" id="SSF55874">
    <property type="entry name" value="ATPase domain of HSP90 chaperone/DNA topoisomerase II/histidine kinase"/>
    <property type="match status" value="1"/>
</dbReference>
<dbReference type="InterPro" id="IPR032834">
    <property type="entry name" value="NatK-like_C"/>
</dbReference>
<dbReference type="AlphaFoldDB" id="A0A239RF05"/>
<feature type="transmembrane region" description="Helical" evidence="1">
    <location>
        <begin position="116"/>
        <end position="138"/>
    </location>
</feature>
<evidence type="ECO:0000313" key="3">
    <source>
        <dbReference type="EMBL" id="SNU09006.1"/>
    </source>
</evidence>
<feature type="transmembrane region" description="Helical" evidence="1">
    <location>
        <begin position="37"/>
        <end position="53"/>
    </location>
</feature>
<feature type="transmembrane region" description="Helical" evidence="1">
    <location>
        <begin position="6"/>
        <end position="25"/>
    </location>
</feature>
<feature type="transmembrane region" description="Helical" evidence="1">
    <location>
        <begin position="150"/>
        <end position="168"/>
    </location>
</feature>
<feature type="transmembrane region" description="Helical" evidence="1">
    <location>
        <begin position="65"/>
        <end position="84"/>
    </location>
</feature>
<keyword evidence="3" id="KW-0808">Transferase</keyword>
<gene>
    <name evidence="3" type="ORF">SAMN05216470_1579</name>
</gene>
<evidence type="ECO:0000256" key="1">
    <source>
        <dbReference type="SAM" id="Phobius"/>
    </source>
</evidence>